<dbReference type="EMBL" id="LNQE01001480">
    <property type="protein sequence ID" value="KUG16796.1"/>
    <property type="molecule type" value="Genomic_DNA"/>
</dbReference>
<sequence>MVLRTRIKELRARHGLTQEELARMVGVRRETILFLEKGKYNPSLKLACKIALALQASIDEIFIFEEEDLK</sequence>
<proteinExistence type="predicted"/>
<dbReference type="SMART" id="SM00530">
    <property type="entry name" value="HTH_XRE"/>
    <property type="match status" value="1"/>
</dbReference>
<gene>
    <name evidence="3" type="ORF">ASZ90_013534</name>
</gene>
<evidence type="ECO:0000256" key="1">
    <source>
        <dbReference type="ARBA" id="ARBA00023125"/>
    </source>
</evidence>
<dbReference type="InterPro" id="IPR001387">
    <property type="entry name" value="Cro/C1-type_HTH"/>
</dbReference>
<evidence type="ECO:0000259" key="2">
    <source>
        <dbReference type="PROSITE" id="PS50943"/>
    </source>
</evidence>
<comment type="caution">
    <text evidence="3">The sequence shown here is derived from an EMBL/GenBank/DDBJ whole genome shotgun (WGS) entry which is preliminary data.</text>
</comment>
<dbReference type="InterPro" id="IPR010982">
    <property type="entry name" value="Lambda_DNA-bd_dom_sf"/>
</dbReference>
<dbReference type="PANTHER" id="PTHR46558">
    <property type="entry name" value="TRACRIPTIONAL REGULATORY PROTEIN-RELATED-RELATED"/>
    <property type="match status" value="1"/>
</dbReference>
<accession>A0A0W8F7I1</accession>
<dbReference type="PROSITE" id="PS50943">
    <property type="entry name" value="HTH_CROC1"/>
    <property type="match status" value="1"/>
</dbReference>
<dbReference type="SUPFAM" id="SSF47413">
    <property type="entry name" value="lambda repressor-like DNA-binding domains"/>
    <property type="match status" value="1"/>
</dbReference>
<evidence type="ECO:0000313" key="3">
    <source>
        <dbReference type="EMBL" id="KUG16796.1"/>
    </source>
</evidence>
<keyword evidence="1" id="KW-0238">DNA-binding</keyword>
<organism evidence="3">
    <name type="scientific">hydrocarbon metagenome</name>
    <dbReference type="NCBI Taxonomy" id="938273"/>
    <lineage>
        <taxon>unclassified sequences</taxon>
        <taxon>metagenomes</taxon>
        <taxon>ecological metagenomes</taxon>
    </lineage>
</organism>
<feature type="domain" description="HTH cro/C1-type" evidence="2">
    <location>
        <begin position="7"/>
        <end position="61"/>
    </location>
</feature>
<dbReference type="CDD" id="cd00093">
    <property type="entry name" value="HTH_XRE"/>
    <property type="match status" value="1"/>
</dbReference>
<dbReference type="Gene3D" id="1.10.260.40">
    <property type="entry name" value="lambda repressor-like DNA-binding domains"/>
    <property type="match status" value="1"/>
</dbReference>
<protein>
    <submittedName>
        <fullName evidence="3">Transcriptional regulator, hth-3 family</fullName>
    </submittedName>
</protein>
<dbReference type="GO" id="GO:0003677">
    <property type="term" value="F:DNA binding"/>
    <property type="evidence" value="ECO:0007669"/>
    <property type="project" value="UniProtKB-KW"/>
</dbReference>
<name>A0A0W8F7I1_9ZZZZ</name>
<reference evidence="3" key="1">
    <citation type="journal article" date="2015" name="Proc. Natl. Acad. Sci. U.S.A.">
        <title>Networks of energetic and metabolic interactions define dynamics in microbial communities.</title>
        <authorList>
            <person name="Embree M."/>
            <person name="Liu J.K."/>
            <person name="Al-Bassam M.M."/>
            <person name="Zengler K."/>
        </authorList>
    </citation>
    <scope>NUCLEOTIDE SEQUENCE</scope>
</reference>
<dbReference type="PANTHER" id="PTHR46558:SF7">
    <property type="entry name" value="TRANSCRIPTIONAL REGULATOR"/>
    <property type="match status" value="1"/>
</dbReference>
<dbReference type="Pfam" id="PF01381">
    <property type="entry name" value="HTH_3"/>
    <property type="match status" value="1"/>
</dbReference>
<dbReference type="AlphaFoldDB" id="A0A0W8F7I1"/>